<dbReference type="GeneID" id="111352966"/>
<accession>A0A9J7ISB5</accession>
<evidence type="ECO:0000313" key="2">
    <source>
        <dbReference type="Proteomes" id="UP000301870"/>
    </source>
</evidence>
<proteinExistence type="predicted"/>
<dbReference type="GO" id="GO:0070971">
    <property type="term" value="C:endoplasmic reticulum exit site"/>
    <property type="evidence" value="ECO:0007669"/>
    <property type="project" value="TreeGrafter"/>
</dbReference>
<keyword evidence="2" id="KW-1185">Reference proteome</keyword>
<protein>
    <submittedName>
        <fullName evidence="3">Protein transport protein Sec16A-like</fullName>
    </submittedName>
</protein>
<feature type="compositionally biased region" description="Basic and acidic residues" evidence="1">
    <location>
        <begin position="1"/>
        <end position="13"/>
    </location>
</feature>
<feature type="compositionally biased region" description="Pro residues" evidence="1">
    <location>
        <begin position="94"/>
        <end position="119"/>
    </location>
</feature>
<organism evidence="2 3">
    <name type="scientific">Spodoptera litura</name>
    <name type="common">Asian cotton leafworm</name>
    <dbReference type="NCBI Taxonomy" id="69820"/>
    <lineage>
        <taxon>Eukaryota</taxon>
        <taxon>Metazoa</taxon>
        <taxon>Ecdysozoa</taxon>
        <taxon>Arthropoda</taxon>
        <taxon>Hexapoda</taxon>
        <taxon>Insecta</taxon>
        <taxon>Pterygota</taxon>
        <taxon>Neoptera</taxon>
        <taxon>Endopterygota</taxon>
        <taxon>Lepidoptera</taxon>
        <taxon>Glossata</taxon>
        <taxon>Ditrysia</taxon>
        <taxon>Noctuoidea</taxon>
        <taxon>Noctuidae</taxon>
        <taxon>Amphipyrinae</taxon>
        <taxon>Spodoptera</taxon>
    </lineage>
</organism>
<feature type="compositionally biased region" description="Basic and acidic residues" evidence="1">
    <location>
        <begin position="78"/>
        <end position="87"/>
    </location>
</feature>
<dbReference type="GO" id="GO:0012507">
    <property type="term" value="C:ER to Golgi transport vesicle membrane"/>
    <property type="evidence" value="ECO:0007669"/>
    <property type="project" value="TreeGrafter"/>
</dbReference>
<dbReference type="GO" id="GO:0070973">
    <property type="term" value="P:protein localization to endoplasmic reticulum exit site"/>
    <property type="evidence" value="ECO:0007669"/>
    <property type="project" value="TreeGrafter"/>
</dbReference>
<dbReference type="PANTHER" id="PTHR13402">
    <property type="entry name" value="RGPR-RELATED"/>
    <property type="match status" value="1"/>
</dbReference>
<feature type="region of interest" description="Disordered" evidence="1">
    <location>
        <begin position="1"/>
        <end position="171"/>
    </location>
</feature>
<dbReference type="AlphaFoldDB" id="A0A9J7ISB5"/>
<dbReference type="PANTHER" id="PTHR13402:SF6">
    <property type="entry name" value="SECRETORY 16, ISOFORM I"/>
    <property type="match status" value="1"/>
</dbReference>
<feature type="compositionally biased region" description="Pro residues" evidence="1">
    <location>
        <begin position="157"/>
        <end position="169"/>
    </location>
</feature>
<dbReference type="KEGG" id="sliu:111352966"/>
<feature type="compositionally biased region" description="Basic and acidic residues" evidence="1">
    <location>
        <begin position="27"/>
        <end position="43"/>
    </location>
</feature>
<name>A0A9J7ISB5_SPOLT</name>
<dbReference type="RefSeq" id="XP_022821480.1">
    <property type="nucleotide sequence ID" value="XM_022965712.1"/>
</dbReference>
<reference evidence="3" key="1">
    <citation type="submission" date="2025-08" db="UniProtKB">
        <authorList>
            <consortium name="RefSeq"/>
        </authorList>
    </citation>
    <scope>IDENTIFICATION</scope>
    <source>
        <strain evidence="3">Ishihara</strain>
        <tissue evidence="3">Whole body</tissue>
    </source>
</reference>
<sequence>MPGSRRADSAAHDEEPDTEPAKTPSNKKQEDKPKAEGGKDGKASKGGWLGGILTKLSLRPPNQMILPDDKNPTIVWDAETKRWRNLDGDSEDSAPPPPPPRDPPRGQPPGPPSGPPPGPQSVLLPRTMTYCSLTRTTRRSSEVASVYSGQRHSMSTSPPPPAAGAPPSVPVSNIFKMQKGRHIKKSYVDVLNPGGAAPGAGPAPAPAVLGPSVPLQPPPSYFVPAPLPQSGVYEAPAAEAERDPYEHSGI</sequence>
<gene>
    <name evidence="3" type="primary">LOC111352966</name>
</gene>
<evidence type="ECO:0000256" key="1">
    <source>
        <dbReference type="SAM" id="MobiDB-lite"/>
    </source>
</evidence>
<evidence type="ECO:0000313" key="3">
    <source>
        <dbReference type="RefSeq" id="XP_022821480.1"/>
    </source>
</evidence>
<dbReference type="OrthoDB" id="8918678at2759"/>
<dbReference type="GO" id="GO:0007030">
    <property type="term" value="P:Golgi organization"/>
    <property type="evidence" value="ECO:0007669"/>
    <property type="project" value="TreeGrafter"/>
</dbReference>
<feature type="compositionally biased region" description="Polar residues" evidence="1">
    <location>
        <begin position="147"/>
        <end position="156"/>
    </location>
</feature>
<dbReference type="Proteomes" id="UP000301870">
    <property type="component" value="Chromosome 2"/>
</dbReference>